<name>A0A7S1FH88_NOCSC</name>
<organism evidence="2">
    <name type="scientific">Noctiluca scintillans</name>
    <name type="common">Sea sparkle</name>
    <name type="synonym">Red tide dinoflagellate</name>
    <dbReference type="NCBI Taxonomy" id="2966"/>
    <lineage>
        <taxon>Eukaryota</taxon>
        <taxon>Sar</taxon>
        <taxon>Alveolata</taxon>
        <taxon>Dinophyceae</taxon>
        <taxon>Noctilucales</taxon>
        <taxon>Noctilucaceae</taxon>
        <taxon>Noctiluca</taxon>
    </lineage>
</organism>
<sequence length="617" mass="67745">MLVPRGTLGENAAFLRRTYGGTTEDVSELDQPGQSQSNRTDFKKGLERLGHVGDPGAVVNCIDLSREGVISRESFASALMSPDDDASSQNSRRSWTSATSALETAPGAKVRETCASFSQSEADLCRRAPDEGTDNDRVDDDKALVGTRGLSDIMDVDALRKELVQERSQREEDVCALRAEIQILSLQLRKAGVPGSDTEDTQSLSTDSDTHMQASHRWTVTSIEQRLNCKLHEMSQEFWQRQQHQQQMYANGVAQNRAALDAVSGLWQAYRALEQKIESVTITDEFQGGFTSVANEPETRFPWNHALHGISHTPSAASSSSTASFDHSDIRSVVDGFQEELTECRALAAQAHTVAMKASENVVSLALSFEEQFSSTAARDRQDTQTQQVLARHGEVLVSVEARVNKEVKSRQSEIGQVDAARQADSVWLHSHLEALRRAVQDLRCDLDDRATSCKLSEPLDACAAASEPDPERVDDTHSGTASSGSEPSPVRSAEVCEPLEIRLSRKEHISRMVPQRESDSARQRSVSRETSNPISTGEGCRTPPRVPTRPPMVVCQPVLARTQSDRTPIRSSVVRVAEADRRGLASTLSSPKPLPRSLTAEIQPGRSPRFSPLQFH</sequence>
<feature type="region of interest" description="Disordered" evidence="1">
    <location>
        <begin position="461"/>
        <end position="552"/>
    </location>
</feature>
<evidence type="ECO:0000256" key="1">
    <source>
        <dbReference type="SAM" id="MobiDB-lite"/>
    </source>
</evidence>
<feature type="region of interest" description="Disordered" evidence="1">
    <location>
        <begin position="80"/>
        <end position="109"/>
    </location>
</feature>
<proteinExistence type="predicted"/>
<feature type="compositionally biased region" description="Polar residues" evidence="1">
    <location>
        <begin position="87"/>
        <end position="102"/>
    </location>
</feature>
<gene>
    <name evidence="2" type="ORF">NSCI0253_LOCUS40522</name>
</gene>
<feature type="region of interest" description="Disordered" evidence="1">
    <location>
        <begin position="192"/>
        <end position="212"/>
    </location>
</feature>
<feature type="region of interest" description="Disordered" evidence="1">
    <location>
        <begin position="581"/>
        <end position="617"/>
    </location>
</feature>
<evidence type="ECO:0000313" key="2">
    <source>
        <dbReference type="EMBL" id="CAD8866167.1"/>
    </source>
</evidence>
<dbReference type="EMBL" id="HBFQ01057071">
    <property type="protein sequence ID" value="CAD8866167.1"/>
    <property type="molecule type" value="Transcribed_RNA"/>
</dbReference>
<feature type="compositionally biased region" description="Polar residues" evidence="1">
    <location>
        <begin position="201"/>
        <end position="212"/>
    </location>
</feature>
<reference evidence="2" key="1">
    <citation type="submission" date="2021-01" db="EMBL/GenBank/DDBJ databases">
        <authorList>
            <person name="Corre E."/>
            <person name="Pelletier E."/>
            <person name="Niang G."/>
            <person name="Scheremetjew M."/>
            <person name="Finn R."/>
            <person name="Kale V."/>
            <person name="Holt S."/>
            <person name="Cochrane G."/>
            <person name="Meng A."/>
            <person name="Brown T."/>
            <person name="Cohen L."/>
        </authorList>
    </citation>
    <scope>NUCLEOTIDE SEQUENCE</scope>
</reference>
<accession>A0A7S1FH88</accession>
<dbReference type="AlphaFoldDB" id="A0A7S1FH88"/>
<protein>
    <submittedName>
        <fullName evidence="2">Uncharacterized protein</fullName>
    </submittedName>
</protein>
<feature type="compositionally biased region" description="Basic and acidic residues" evidence="1">
    <location>
        <begin position="500"/>
        <end position="523"/>
    </location>
</feature>